<sequence length="580" mass="64440">MDLYLERQAQVRDQAQASFSSNSIISLPSNALSIHPKFHHSHKLLFRLSLLGLRCIILFAFLNLTILLPARQLEIGFTSSTKQVFNSAIILTSLLIARAVKHFYEECAKLVRWAFLRRSAHTYKQVIQLLSIDSITVSASIVWSYIKHSLPWKYKRDQASQRRSEIILVFLLLFVAILAELAIALLGFTFEIDDVSYLEIGNDAYMTNWLYISPSIDESDQELTARINGLTFLNKFGDNGNSNPLDLSRRGLHWNIARPTEYLYTFLEWDSPSPWSLGRPSRWPTTRNITTSSDCIEAGQVGIVQDDVGCKIYYSLPSEKGSKIKTISHEIPNFNCNLPNKSIFIRTKDECGPRCSNVIVLEALTSYASPLTKLFLCSVTVGKVIGASDEAREEIRDPIAKIFASSISHGAYSSTDPNSTISSISTLSITNRATPHFIFSNPPPNAEAPYTHPSTTLNLTFAQYTAAILSRFAISSISSTDGSNPRFKGLGKTNIKLDRLTVDAEFLNGLIGGAGLLIVMTLAGIGLLVGDMEIPDDKSDNVAMIIKEMVEDVEVRTEKKRAVVRYVSGIGLKVDLQDAR</sequence>
<feature type="transmembrane region" description="Helical" evidence="1">
    <location>
        <begin position="84"/>
        <end position="104"/>
    </location>
</feature>
<name>A0AAV9VC25_9PEZI</name>
<dbReference type="EMBL" id="JAVHNS010000004">
    <property type="protein sequence ID" value="KAK6358619.1"/>
    <property type="molecule type" value="Genomic_DNA"/>
</dbReference>
<feature type="transmembrane region" description="Helical" evidence="1">
    <location>
        <begin position="506"/>
        <end position="529"/>
    </location>
</feature>
<feature type="transmembrane region" description="Helical" evidence="1">
    <location>
        <begin position="166"/>
        <end position="188"/>
    </location>
</feature>
<evidence type="ECO:0000313" key="3">
    <source>
        <dbReference type="Proteomes" id="UP001373714"/>
    </source>
</evidence>
<evidence type="ECO:0000313" key="2">
    <source>
        <dbReference type="EMBL" id="KAK6358619.1"/>
    </source>
</evidence>
<keyword evidence="1" id="KW-0812">Transmembrane</keyword>
<comment type="caution">
    <text evidence="2">The sequence shown here is derived from an EMBL/GenBank/DDBJ whole genome shotgun (WGS) entry which is preliminary data.</text>
</comment>
<dbReference type="AlphaFoldDB" id="A0AAV9VC25"/>
<gene>
    <name evidence="2" type="ORF">TWF730_007944</name>
</gene>
<reference evidence="2 3" key="1">
    <citation type="submission" date="2019-10" db="EMBL/GenBank/DDBJ databases">
        <authorList>
            <person name="Palmer J.M."/>
        </authorList>
    </citation>
    <scope>NUCLEOTIDE SEQUENCE [LARGE SCALE GENOMIC DNA]</scope>
    <source>
        <strain evidence="2 3">TWF730</strain>
    </source>
</reference>
<keyword evidence="3" id="KW-1185">Reference proteome</keyword>
<organism evidence="2 3">
    <name type="scientific">Orbilia blumenaviensis</name>
    <dbReference type="NCBI Taxonomy" id="1796055"/>
    <lineage>
        <taxon>Eukaryota</taxon>
        <taxon>Fungi</taxon>
        <taxon>Dikarya</taxon>
        <taxon>Ascomycota</taxon>
        <taxon>Pezizomycotina</taxon>
        <taxon>Orbiliomycetes</taxon>
        <taxon>Orbiliales</taxon>
        <taxon>Orbiliaceae</taxon>
        <taxon>Orbilia</taxon>
    </lineage>
</organism>
<feature type="transmembrane region" description="Helical" evidence="1">
    <location>
        <begin position="44"/>
        <end position="64"/>
    </location>
</feature>
<protein>
    <submittedName>
        <fullName evidence="2">Uncharacterized protein</fullName>
    </submittedName>
</protein>
<keyword evidence="1" id="KW-1133">Transmembrane helix</keyword>
<keyword evidence="1" id="KW-0472">Membrane</keyword>
<accession>A0AAV9VC25</accession>
<evidence type="ECO:0000256" key="1">
    <source>
        <dbReference type="SAM" id="Phobius"/>
    </source>
</evidence>
<proteinExistence type="predicted"/>
<dbReference type="Proteomes" id="UP001373714">
    <property type="component" value="Unassembled WGS sequence"/>
</dbReference>
<feature type="transmembrane region" description="Helical" evidence="1">
    <location>
        <begin position="125"/>
        <end position="146"/>
    </location>
</feature>